<evidence type="ECO:0000313" key="2">
    <source>
        <dbReference type="Proteomes" id="UP000007799"/>
    </source>
</evidence>
<protein>
    <submittedName>
        <fullName evidence="1">Uncharacterized protein</fullName>
    </submittedName>
</protein>
<dbReference type="GeneID" id="16070724"/>
<dbReference type="EMBL" id="GL832979">
    <property type="protein sequence ID" value="EGD77695.1"/>
    <property type="molecule type" value="Genomic_DNA"/>
</dbReference>
<dbReference type="AlphaFoldDB" id="F2UKP6"/>
<gene>
    <name evidence="1" type="ORF">PTSG_08787</name>
</gene>
<evidence type="ECO:0000313" key="1">
    <source>
        <dbReference type="EMBL" id="EGD77695.1"/>
    </source>
</evidence>
<accession>F2UKP6</accession>
<keyword evidence="2" id="KW-1185">Reference proteome</keyword>
<sequence length="214" mass="23841">MQEAGPPPRRGERKLYSLLHEDIEQLKDYMGACNDWSERIQAEVAKLYTLLETTQGDIETIRTDSEGLKTVDVATPELDTQIKDTLGALQPLVKKQSEKVRALSDAVSACDFHLSSQQKEALEIESVTQTKLDRAHRLARRIHSRLSEKFNGALIPMDLALWGNIHHPMSGLVPVRAGGDSAFAHIHKTTEETLLLTVAGVTARNAMHGHMRLF</sequence>
<name>F2UKP6_SALR5</name>
<dbReference type="KEGG" id="sre:PTSG_08787"/>
<dbReference type="InParanoid" id="F2UKP6"/>
<proteinExistence type="predicted"/>
<dbReference type="Proteomes" id="UP000007799">
    <property type="component" value="Unassembled WGS sequence"/>
</dbReference>
<organism evidence="2">
    <name type="scientific">Salpingoeca rosetta (strain ATCC 50818 / BSB-021)</name>
    <dbReference type="NCBI Taxonomy" id="946362"/>
    <lineage>
        <taxon>Eukaryota</taxon>
        <taxon>Choanoflagellata</taxon>
        <taxon>Craspedida</taxon>
        <taxon>Salpingoecidae</taxon>
        <taxon>Salpingoeca</taxon>
    </lineage>
</organism>
<reference evidence="1" key="1">
    <citation type="submission" date="2009-08" db="EMBL/GenBank/DDBJ databases">
        <title>Annotation of Salpingoeca rosetta.</title>
        <authorList>
            <consortium name="The Broad Institute Genome Sequencing Platform"/>
            <person name="Russ C."/>
            <person name="Cuomo C."/>
            <person name="Burger G."/>
            <person name="Gray M.W."/>
            <person name="Holland P.W.H."/>
            <person name="King N."/>
            <person name="Lang F.B.F."/>
            <person name="Roger A.J."/>
            <person name="Ruiz-Trillo I."/>
            <person name="Young S.K."/>
            <person name="Zeng Q."/>
            <person name="Gargeya S."/>
            <person name="Alvarado L."/>
            <person name="Berlin A."/>
            <person name="Chapman S.B."/>
            <person name="Chen Z."/>
            <person name="Freedman E."/>
            <person name="Gellesch M."/>
            <person name="Goldberg J."/>
            <person name="Griggs A."/>
            <person name="Gujja S."/>
            <person name="Heilman E."/>
            <person name="Heiman D."/>
            <person name="Howarth C."/>
            <person name="Mehta T."/>
            <person name="Neiman D."/>
            <person name="Pearson M."/>
            <person name="Roberts A."/>
            <person name="Saif S."/>
            <person name="Shea T."/>
            <person name="Shenoy N."/>
            <person name="Sisk P."/>
            <person name="Stolte C."/>
            <person name="Sykes S."/>
            <person name="White J."/>
            <person name="Yandava C."/>
            <person name="Haas B."/>
            <person name="Nusbaum C."/>
            <person name="Birren B."/>
        </authorList>
    </citation>
    <scope>NUCLEOTIDE SEQUENCE [LARGE SCALE GENOMIC DNA]</scope>
    <source>
        <strain evidence="1">ATCC 50818</strain>
    </source>
</reference>
<dbReference type="RefSeq" id="XP_004990171.1">
    <property type="nucleotide sequence ID" value="XM_004990114.1"/>
</dbReference>